<name>A0A948TE67_9BACT</name>
<proteinExistence type="predicted"/>
<evidence type="ECO:0000259" key="2">
    <source>
        <dbReference type="Pfam" id="PF00144"/>
    </source>
</evidence>
<dbReference type="Gene3D" id="3.40.710.10">
    <property type="entry name" value="DD-peptidase/beta-lactamase superfamily"/>
    <property type="match status" value="1"/>
</dbReference>
<dbReference type="InterPro" id="IPR012338">
    <property type="entry name" value="Beta-lactam/transpept-like"/>
</dbReference>
<feature type="transmembrane region" description="Helical" evidence="1">
    <location>
        <begin position="7"/>
        <end position="26"/>
    </location>
</feature>
<keyword evidence="1" id="KW-0472">Membrane</keyword>
<dbReference type="SUPFAM" id="SSF56601">
    <property type="entry name" value="beta-lactamase/transpeptidase-like"/>
    <property type="match status" value="1"/>
</dbReference>
<evidence type="ECO:0000256" key="1">
    <source>
        <dbReference type="SAM" id="Phobius"/>
    </source>
</evidence>
<feature type="domain" description="Beta-lactamase-related" evidence="2">
    <location>
        <begin position="79"/>
        <end position="358"/>
    </location>
</feature>
<dbReference type="Proteomes" id="UP000783796">
    <property type="component" value="Unassembled WGS sequence"/>
</dbReference>
<keyword evidence="1" id="KW-0812">Transmembrane</keyword>
<dbReference type="PANTHER" id="PTHR43283:SF7">
    <property type="entry name" value="BETA-LACTAMASE-RELATED DOMAIN-CONTAINING PROTEIN"/>
    <property type="match status" value="1"/>
</dbReference>
<reference evidence="3" key="1">
    <citation type="journal article" date="2021" name="PeerJ">
        <title>Extensive microbial diversity within the chicken gut microbiome revealed by metagenomics and culture.</title>
        <authorList>
            <person name="Gilroy R."/>
            <person name="Ravi A."/>
            <person name="Getino M."/>
            <person name="Pursley I."/>
            <person name="Horton D.L."/>
            <person name="Alikhan N.F."/>
            <person name="Baker D."/>
            <person name="Gharbi K."/>
            <person name="Hall N."/>
            <person name="Watson M."/>
            <person name="Adriaenssens E.M."/>
            <person name="Foster-Nyarko E."/>
            <person name="Jarju S."/>
            <person name="Secka A."/>
            <person name="Antonio M."/>
            <person name="Oren A."/>
            <person name="Chaudhuri R.R."/>
            <person name="La Ragione R."/>
            <person name="Hildebrand F."/>
            <person name="Pallen M.J."/>
        </authorList>
    </citation>
    <scope>NUCLEOTIDE SEQUENCE</scope>
    <source>
        <strain evidence="3">G4-2901</strain>
    </source>
</reference>
<dbReference type="Pfam" id="PF00144">
    <property type="entry name" value="Beta-lactamase"/>
    <property type="match status" value="1"/>
</dbReference>
<organism evidence="3 4">
    <name type="scientific">Candidatus Phocaeicola faecigallinarum</name>
    <dbReference type="NCBI Taxonomy" id="2838732"/>
    <lineage>
        <taxon>Bacteria</taxon>
        <taxon>Pseudomonadati</taxon>
        <taxon>Bacteroidota</taxon>
        <taxon>Bacteroidia</taxon>
        <taxon>Bacteroidales</taxon>
        <taxon>Bacteroidaceae</taxon>
        <taxon>Phocaeicola</taxon>
    </lineage>
</organism>
<dbReference type="EMBL" id="JAHLFW010000103">
    <property type="protein sequence ID" value="MBU3839090.1"/>
    <property type="molecule type" value="Genomic_DNA"/>
</dbReference>
<dbReference type="PANTHER" id="PTHR43283">
    <property type="entry name" value="BETA-LACTAMASE-RELATED"/>
    <property type="match status" value="1"/>
</dbReference>
<protein>
    <submittedName>
        <fullName evidence="3">Beta-lactamase family protein</fullName>
    </submittedName>
</protein>
<dbReference type="InterPro" id="IPR050789">
    <property type="entry name" value="Diverse_Enzym_Activities"/>
</dbReference>
<sequence>MKTGKKILIAIPIAIIIAYLCLPFYAKKALIHWFPTIDDLGIFEHATVHAPDSCWEWAVSEDYNSFHFSKDDSAYIDDMKTVSFLVIKNDSILYETYRGGWNDTLTSNLFSATKSIVGLLVGIAIDEGKIGSVDDKVVRYIPEYNRGRQKDITIRNLLTMSAGMDWDEAYASLFSVTTHGYYGNDLYELIIGLDIVDTPGVQYSYRSGETQLLSFVLEAATGETISQYAEKKLWQPMMAGQDAFWLLDKKDGDEKSFCCFHTTARDAARFGRLMLNKGNWNGRQLVSKEYIEEAMTPASYLKDQWGKDPLSYYGYQTWIMDYKGEKCPYFRGMLGQYIIAIPSKNAIVVRLGHKRSKEYVRELTTDIIRYMEIAEKILQ</sequence>
<comment type="caution">
    <text evidence="3">The sequence shown here is derived from an EMBL/GenBank/DDBJ whole genome shotgun (WGS) entry which is preliminary data.</text>
</comment>
<gene>
    <name evidence="3" type="ORF">H9777_12430</name>
</gene>
<accession>A0A948TE67</accession>
<dbReference type="AlphaFoldDB" id="A0A948TE67"/>
<evidence type="ECO:0000313" key="3">
    <source>
        <dbReference type="EMBL" id="MBU3839090.1"/>
    </source>
</evidence>
<keyword evidence="1" id="KW-1133">Transmembrane helix</keyword>
<dbReference type="InterPro" id="IPR001466">
    <property type="entry name" value="Beta-lactam-related"/>
</dbReference>
<reference evidence="3" key="2">
    <citation type="submission" date="2021-04" db="EMBL/GenBank/DDBJ databases">
        <authorList>
            <person name="Gilroy R."/>
        </authorList>
    </citation>
    <scope>NUCLEOTIDE SEQUENCE</scope>
    <source>
        <strain evidence="3">G4-2901</strain>
    </source>
</reference>
<evidence type="ECO:0000313" key="4">
    <source>
        <dbReference type="Proteomes" id="UP000783796"/>
    </source>
</evidence>